<dbReference type="Pfam" id="PF04542">
    <property type="entry name" value="Sigma70_r2"/>
    <property type="match status" value="1"/>
</dbReference>
<name>A0A517QWL5_9PLAN</name>
<feature type="domain" description="RNA polymerase sigma-70 region 2" evidence="7">
    <location>
        <begin position="24"/>
        <end position="90"/>
    </location>
</feature>
<dbReference type="GO" id="GO:0006352">
    <property type="term" value="P:DNA-templated transcription initiation"/>
    <property type="evidence" value="ECO:0007669"/>
    <property type="project" value="InterPro"/>
</dbReference>
<dbReference type="InterPro" id="IPR013325">
    <property type="entry name" value="RNA_pol_sigma_r2"/>
</dbReference>
<dbReference type="NCBIfam" id="TIGR02989">
    <property type="entry name" value="Sig-70_gvs1"/>
    <property type="match status" value="1"/>
</dbReference>
<evidence type="ECO:0000256" key="4">
    <source>
        <dbReference type="ARBA" id="ARBA00023125"/>
    </source>
</evidence>
<keyword evidence="4 6" id="KW-0238">DNA-binding</keyword>
<dbReference type="Gene3D" id="1.10.10.10">
    <property type="entry name" value="Winged helix-like DNA-binding domain superfamily/Winged helix DNA-binding domain"/>
    <property type="match status" value="1"/>
</dbReference>
<evidence type="ECO:0000259" key="8">
    <source>
        <dbReference type="Pfam" id="PF08281"/>
    </source>
</evidence>
<dbReference type="RefSeq" id="WP_145362298.1">
    <property type="nucleotide sequence ID" value="NZ_CP036268.1"/>
</dbReference>
<dbReference type="InterPro" id="IPR000838">
    <property type="entry name" value="RNA_pol_sigma70_ECF_CS"/>
</dbReference>
<reference evidence="9 10" key="1">
    <citation type="submission" date="2019-02" db="EMBL/GenBank/DDBJ databases">
        <title>Deep-cultivation of Planctomycetes and their phenomic and genomic characterization uncovers novel biology.</title>
        <authorList>
            <person name="Wiegand S."/>
            <person name="Jogler M."/>
            <person name="Boedeker C."/>
            <person name="Pinto D."/>
            <person name="Vollmers J."/>
            <person name="Rivas-Marin E."/>
            <person name="Kohn T."/>
            <person name="Peeters S.H."/>
            <person name="Heuer A."/>
            <person name="Rast P."/>
            <person name="Oberbeckmann S."/>
            <person name="Bunk B."/>
            <person name="Jeske O."/>
            <person name="Meyerdierks A."/>
            <person name="Storesund J.E."/>
            <person name="Kallscheuer N."/>
            <person name="Luecker S."/>
            <person name="Lage O.M."/>
            <person name="Pohl T."/>
            <person name="Merkel B.J."/>
            <person name="Hornburger P."/>
            <person name="Mueller R.-W."/>
            <person name="Bruemmer F."/>
            <person name="Labrenz M."/>
            <person name="Spormann A.M."/>
            <person name="Op den Camp H."/>
            <person name="Overmann J."/>
            <person name="Amann R."/>
            <person name="Jetten M.S.M."/>
            <person name="Mascher T."/>
            <person name="Medema M.H."/>
            <person name="Devos D.P."/>
            <person name="Kaster A.-K."/>
            <person name="Ovreas L."/>
            <person name="Rohde M."/>
            <person name="Galperin M.Y."/>
            <person name="Jogler C."/>
        </authorList>
    </citation>
    <scope>NUCLEOTIDE SEQUENCE [LARGE SCALE GENOMIC DNA]</scope>
    <source>
        <strain evidence="9 10">Pan189</strain>
    </source>
</reference>
<dbReference type="InterPro" id="IPR039425">
    <property type="entry name" value="RNA_pol_sigma-70-like"/>
</dbReference>
<keyword evidence="2 6" id="KW-0805">Transcription regulation</keyword>
<evidence type="ECO:0000313" key="9">
    <source>
        <dbReference type="EMBL" id="QDT36065.1"/>
    </source>
</evidence>
<proteinExistence type="inferred from homology"/>
<dbReference type="InterPro" id="IPR014284">
    <property type="entry name" value="RNA_pol_sigma-70_dom"/>
</dbReference>
<feature type="domain" description="RNA polymerase sigma factor 70 region 4 type 2" evidence="8">
    <location>
        <begin position="123"/>
        <end position="175"/>
    </location>
</feature>
<dbReference type="AlphaFoldDB" id="A0A517QWL5"/>
<dbReference type="InterPro" id="IPR014331">
    <property type="entry name" value="RNA_pol_sigma70_ECF_RHOBA"/>
</dbReference>
<dbReference type="InterPro" id="IPR007627">
    <property type="entry name" value="RNA_pol_sigma70_r2"/>
</dbReference>
<evidence type="ECO:0000259" key="7">
    <source>
        <dbReference type="Pfam" id="PF04542"/>
    </source>
</evidence>
<dbReference type="GO" id="GO:0016987">
    <property type="term" value="F:sigma factor activity"/>
    <property type="evidence" value="ECO:0007669"/>
    <property type="project" value="UniProtKB-KW"/>
</dbReference>
<evidence type="ECO:0000313" key="10">
    <source>
        <dbReference type="Proteomes" id="UP000317318"/>
    </source>
</evidence>
<dbReference type="GO" id="GO:0003677">
    <property type="term" value="F:DNA binding"/>
    <property type="evidence" value="ECO:0007669"/>
    <property type="project" value="UniProtKB-KW"/>
</dbReference>
<dbReference type="InterPro" id="IPR013324">
    <property type="entry name" value="RNA_pol_sigma_r3/r4-like"/>
</dbReference>
<sequence length="189" mass="21494">MSRNLDRSVRKAQAGDVEAFGEIVAEHERSIRAWLISRCPPGGDADDVAQKVFIQAFRRLEEFEAGTDLKAWLFAIAKFQLMAECTRLRRQADYHSRYVPVALSAQLEQRISVEPAEVPRELEDLRECVRQLDQRGRELLGLRYSSETPLAEIAESTGRSVGAIKKHLYVLRQKLQECIKQKVAARASL</sequence>
<evidence type="ECO:0000256" key="1">
    <source>
        <dbReference type="ARBA" id="ARBA00010641"/>
    </source>
</evidence>
<organism evidence="9 10">
    <name type="scientific">Stratiformator vulcanicus</name>
    <dbReference type="NCBI Taxonomy" id="2527980"/>
    <lineage>
        <taxon>Bacteria</taxon>
        <taxon>Pseudomonadati</taxon>
        <taxon>Planctomycetota</taxon>
        <taxon>Planctomycetia</taxon>
        <taxon>Planctomycetales</taxon>
        <taxon>Planctomycetaceae</taxon>
        <taxon>Stratiformator</taxon>
    </lineage>
</organism>
<dbReference type="KEGG" id="svp:Pan189_04200"/>
<dbReference type="NCBIfam" id="TIGR02937">
    <property type="entry name" value="sigma70-ECF"/>
    <property type="match status" value="1"/>
</dbReference>
<dbReference type="OrthoDB" id="266768at2"/>
<dbReference type="Gene3D" id="1.10.1740.10">
    <property type="match status" value="1"/>
</dbReference>
<evidence type="ECO:0000256" key="6">
    <source>
        <dbReference type="RuleBase" id="RU000716"/>
    </source>
</evidence>
<evidence type="ECO:0000256" key="2">
    <source>
        <dbReference type="ARBA" id="ARBA00023015"/>
    </source>
</evidence>
<dbReference type="InterPro" id="IPR013249">
    <property type="entry name" value="RNA_pol_sigma70_r4_t2"/>
</dbReference>
<dbReference type="PANTHER" id="PTHR43133">
    <property type="entry name" value="RNA POLYMERASE ECF-TYPE SIGMA FACTO"/>
    <property type="match status" value="1"/>
</dbReference>
<gene>
    <name evidence="9" type="primary">rpoE_1</name>
    <name evidence="9" type="ORF">Pan189_04200</name>
</gene>
<keyword evidence="5 6" id="KW-0804">Transcription</keyword>
<accession>A0A517QWL5</accession>
<evidence type="ECO:0000256" key="3">
    <source>
        <dbReference type="ARBA" id="ARBA00023082"/>
    </source>
</evidence>
<keyword evidence="10" id="KW-1185">Reference proteome</keyword>
<comment type="similarity">
    <text evidence="1 6">Belongs to the sigma-70 factor family. ECF subfamily.</text>
</comment>
<protein>
    <recommendedName>
        <fullName evidence="6">RNA polymerase sigma factor</fullName>
    </recommendedName>
</protein>
<dbReference type="PANTHER" id="PTHR43133:SF51">
    <property type="entry name" value="RNA POLYMERASE SIGMA FACTOR"/>
    <property type="match status" value="1"/>
</dbReference>
<dbReference type="SUPFAM" id="SSF88946">
    <property type="entry name" value="Sigma2 domain of RNA polymerase sigma factors"/>
    <property type="match status" value="1"/>
</dbReference>
<dbReference type="Proteomes" id="UP000317318">
    <property type="component" value="Chromosome"/>
</dbReference>
<dbReference type="Pfam" id="PF08281">
    <property type="entry name" value="Sigma70_r4_2"/>
    <property type="match status" value="1"/>
</dbReference>
<dbReference type="PROSITE" id="PS01063">
    <property type="entry name" value="SIGMA70_ECF"/>
    <property type="match status" value="1"/>
</dbReference>
<dbReference type="SUPFAM" id="SSF88659">
    <property type="entry name" value="Sigma3 and sigma4 domains of RNA polymerase sigma factors"/>
    <property type="match status" value="1"/>
</dbReference>
<dbReference type="EMBL" id="CP036268">
    <property type="protein sequence ID" value="QDT36065.1"/>
    <property type="molecule type" value="Genomic_DNA"/>
</dbReference>
<dbReference type="InterPro" id="IPR036388">
    <property type="entry name" value="WH-like_DNA-bd_sf"/>
</dbReference>
<evidence type="ECO:0000256" key="5">
    <source>
        <dbReference type="ARBA" id="ARBA00023163"/>
    </source>
</evidence>
<keyword evidence="3 6" id="KW-0731">Sigma factor</keyword>